<evidence type="ECO:0000256" key="1">
    <source>
        <dbReference type="ARBA" id="ARBA00022490"/>
    </source>
</evidence>
<dbReference type="HOGENOM" id="CLU_105789_1_0_0"/>
<proteinExistence type="inferred from homology"/>
<dbReference type="InterPro" id="IPR023774">
    <property type="entry name" value="Put_metal_dep_hydrolase_YfiT"/>
</dbReference>
<dbReference type="EMBL" id="DF820455">
    <property type="protein sequence ID" value="GAK49247.1"/>
    <property type="molecule type" value="Genomic_DNA"/>
</dbReference>
<dbReference type="AlphaFoldDB" id="A0A0S6VU27"/>
<dbReference type="NCBIfam" id="NF009807">
    <property type="entry name" value="PRK13291.1"/>
    <property type="match status" value="1"/>
</dbReference>
<feature type="domain" description="DinB-like" evidence="5">
    <location>
        <begin position="28"/>
        <end position="164"/>
    </location>
</feature>
<keyword evidence="7" id="KW-1185">Reference proteome</keyword>
<dbReference type="InterPro" id="IPR034660">
    <property type="entry name" value="DinB/YfiT-like"/>
</dbReference>
<dbReference type="Gene3D" id="1.20.120.450">
    <property type="entry name" value="dinb family like domain"/>
    <property type="match status" value="1"/>
</dbReference>
<reference evidence="6" key="1">
    <citation type="journal article" date="2015" name="PeerJ">
        <title>First genomic representation of candidate bacterial phylum KSB3 points to enhanced environmental sensing as a trigger of wastewater bulking.</title>
        <authorList>
            <person name="Sekiguchi Y."/>
            <person name="Ohashi A."/>
            <person name="Parks D.H."/>
            <person name="Yamauchi T."/>
            <person name="Tyson G.W."/>
            <person name="Hugenholtz P."/>
        </authorList>
    </citation>
    <scope>NUCLEOTIDE SEQUENCE [LARGE SCALE GENOMIC DNA]</scope>
</reference>
<evidence type="ECO:0000259" key="5">
    <source>
        <dbReference type="Pfam" id="PF12867"/>
    </source>
</evidence>
<dbReference type="GO" id="GO:0046872">
    <property type="term" value="F:metal ion binding"/>
    <property type="evidence" value="ECO:0007669"/>
    <property type="project" value="UniProtKB-KW"/>
</dbReference>
<gene>
    <name evidence="6" type="ORF">U14_00467</name>
</gene>
<keyword evidence="4" id="KW-0862">Zinc</keyword>
<dbReference type="Pfam" id="PF12867">
    <property type="entry name" value="DinB_2"/>
    <property type="match status" value="1"/>
</dbReference>
<name>A0A0S6VU27_9BACT</name>
<keyword evidence="1" id="KW-0963">Cytoplasm</keyword>
<sequence length="173" mass="20266">MDLRYPIGRFQKVETLTISERHACIADIEQTPANLRAAVADLTPEQIDTPYRPEGWTVRQVAHHLPDSHLNAYIRFKLALTEDEPLIKTYAEERWAELADTRQTPIEISLTLMDALHTRWTILLNALSDDEWRRTFRHPDLGVMRLEQSLALYAWHGKHHVAHIRSLRERMGW</sequence>
<dbReference type="HAMAP" id="MF_01256">
    <property type="entry name" value="YfiT_hydrol"/>
    <property type="match status" value="1"/>
</dbReference>
<dbReference type="SUPFAM" id="SSF109854">
    <property type="entry name" value="DinB/YfiT-like putative metalloenzymes"/>
    <property type="match status" value="1"/>
</dbReference>
<evidence type="ECO:0000256" key="4">
    <source>
        <dbReference type="ARBA" id="ARBA00022833"/>
    </source>
</evidence>
<dbReference type="Proteomes" id="UP000030700">
    <property type="component" value="Unassembled WGS sequence"/>
</dbReference>
<evidence type="ECO:0000256" key="3">
    <source>
        <dbReference type="ARBA" id="ARBA00022801"/>
    </source>
</evidence>
<accession>A0A0S6VU27</accession>
<keyword evidence="3 6" id="KW-0378">Hydrolase</keyword>
<organism evidence="6">
    <name type="scientific">Candidatus Moduliflexus flocculans</name>
    <dbReference type="NCBI Taxonomy" id="1499966"/>
    <lineage>
        <taxon>Bacteria</taxon>
        <taxon>Candidatus Moduliflexota</taxon>
        <taxon>Candidatus Moduliflexia</taxon>
        <taxon>Candidatus Moduliflexales</taxon>
        <taxon>Candidatus Moduliflexaceae</taxon>
    </lineage>
</organism>
<dbReference type="STRING" id="1499966.U14_00467"/>
<protein>
    <submittedName>
        <fullName evidence="6">Metal-dependent hydrolase</fullName>
    </submittedName>
</protein>
<evidence type="ECO:0000313" key="7">
    <source>
        <dbReference type="Proteomes" id="UP000030700"/>
    </source>
</evidence>
<keyword evidence="2" id="KW-0479">Metal-binding</keyword>
<dbReference type="GO" id="GO:0016787">
    <property type="term" value="F:hydrolase activity"/>
    <property type="evidence" value="ECO:0007669"/>
    <property type="project" value="UniProtKB-KW"/>
</dbReference>
<evidence type="ECO:0000313" key="6">
    <source>
        <dbReference type="EMBL" id="GAK49247.1"/>
    </source>
</evidence>
<dbReference type="InterPro" id="IPR024775">
    <property type="entry name" value="DinB-like"/>
</dbReference>
<evidence type="ECO:0000256" key="2">
    <source>
        <dbReference type="ARBA" id="ARBA00022723"/>
    </source>
</evidence>